<evidence type="ECO:0000256" key="1">
    <source>
        <dbReference type="ARBA" id="ARBA00004651"/>
    </source>
</evidence>
<gene>
    <name evidence="8" type="ORF">DM02DRAFT_721496</name>
</gene>
<dbReference type="GO" id="GO:0016755">
    <property type="term" value="F:aminoacyltransferase activity"/>
    <property type="evidence" value="ECO:0007669"/>
    <property type="project" value="TreeGrafter"/>
</dbReference>
<evidence type="ECO:0000256" key="3">
    <source>
        <dbReference type="ARBA" id="ARBA00022692"/>
    </source>
</evidence>
<dbReference type="InterPro" id="IPR024320">
    <property type="entry name" value="LPG_synthase_C"/>
</dbReference>
<evidence type="ECO:0000256" key="5">
    <source>
        <dbReference type="ARBA" id="ARBA00023136"/>
    </source>
</evidence>
<keyword evidence="9" id="KW-1185">Reference proteome</keyword>
<dbReference type="OrthoDB" id="5421852at2759"/>
<feature type="transmembrane region" description="Helical" evidence="6">
    <location>
        <begin position="203"/>
        <end position="222"/>
    </location>
</feature>
<evidence type="ECO:0000256" key="6">
    <source>
        <dbReference type="SAM" id="Phobius"/>
    </source>
</evidence>
<dbReference type="Pfam" id="PF09924">
    <property type="entry name" value="LPG_synthase_C"/>
    <property type="match status" value="1"/>
</dbReference>
<protein>
    <recommendedName>
        <fullName evidence="7">Phosphatidylglycerol lysyltransferase C-terminal domain-containing protein</fullName>
    </recommendedName>
</protein>
<evidence type="ECO:0000313" key="8">
    <source>
        <dbReference type="EMBL" id="PVH93989.1"/>
    </source>
</evidence>
<name>A0A2V1D9Y9_9PLEO</name>
<organism evidence="8 9">
    <name type="scientific">Periconia macrospinosa</name>
    <dbReference type="NCBI Taxonomy" id="97972"/>
    <lineage>
        <taxon>Eukaryota</taxon>
        <taxon>Fungi</taxon>
        <taxon>Dikarya</taxon>
        <taxon>Ascomycota</taxon>
        <taxon>Pezizomycotina</taxon>
        <taxon>Dothideomycetes</taxon>
        <taxon>Pleosporomycetidae</taxon>
        <taxon>Pleosporales</taxon>
        <taxon>Massarineae</taxon>
        <taxon>Periconiaceae</taxon>
        <taxon>Periconia</taxon>
    </lineage>
</organism>
<dbReference type="Proteomes" id="UP000244855">
    <property type="component" value="Unassembled WGS sequence"/>
</dbReference>
<dbReference type="STRING" id="97972.A0A2V1D9Y9"/>
<evidence type="ECO:0000256" key="4">
    <source>
        <dbReference type="ARBA" id="ARBA00022989"/>
    </source>
</evidence>
<dbReference type="EMBL" id="KZ805556">
    <property type="protein sequence ID" value="PVH93989.1"/>
    <property type="molecule type" value="Genomic_DNA"/>
</dbReference>
<keyword evidence="2" id="KW-1003">Cell membrane</keyword>
<sequence length="372" mass="41495">MSNRTHTTSQTKREKSNNIFTLDDFAALVALQSLAETYGRVSHMGILDKSYSFFLSSSRDAALYFKVKNKVAVIGGDPLCHPSQFSAILGEFKEYRKKLGLKIAFLGASDTLVSYAREQKWVTMHFGNERVLNPMTNPVLLETAGKRIISQSRQLLDPNKGKITVHVYSPAAGVDPILQEYLVSIYNTWREERNRQRKGRLQTFITVYDLFALPNLMTYIYTKGPDGLPNGFAALRKLGANNGYHIDPCIAVPGAPRGLTDLLVFAVMALLNLAGISYLSLGYEPMLDIGEITGTPRLLSRVTRTAYRRAFRALPVGGKEAYHDKFRPDESQQSGLYMVFPDGIPNLSHSAAVMHVANIKIFEIRSYNDTTA</sequence>
<comment type="subcellular location">
    <subcellularLocation>
        <location evidence="1">Cell membrane</location>
        <topology evidence="1">Multi-pass membrane protein</topology>
    </subcellularLocation>
</comment>
<keyword evidence="5 6" id="KW-0472">Membrane</keyword>
<evidence type="ECO:0000313" key="9">
    <source>
        <dbReference type="Proteomes" id="UP000244855"/>
    </source>
</evidence>
<proteinExistence type="predicted"/>
<accession>A0A2V1D9Y9</accession>
<keyword evidence="4 6" id="KW-1133">Transmembrane helix</keyword>
<evidence type="ECO:0000259" key="7">
    <source>
        <dbReference type="Pfam" id="PF09924"/>
    </source>
</evidence>
<reference evidence="8 9" key="1">
    <citation type="journal article" date="2018" name="Sci. Rep.">
        <title>Comparative genomics provides insights into the lifestyle and reveals functional heterogeneity of dark septate endophytic fungi.</title>
        <authorList>
            <person name="Knapp D.G."/>
            <person name="Nemeth J.B."/>
            <person name="Barry K."/>
            <person name="Hainaut M."/>
            <person name="Henrissat B."/>
            <person name="Johnson J."/>
            <person name="Kuo A."/>
            <person name="Lim J.H.P."/>
            <person name="Lipzen A."/>
            <person name="Nolan M."/>
            <person name="Ohm R.A."/>
            <person name="Tamas L."/>
            <person name="Grigoriev I.V."/>
            <person name="Spatafora J.W."/>
            <person name="Nagy L.G."/>
            <person name="Kovacs G.M."/>
        </authorList>
    </citation>
    <scope>NUCLEOTIDE SEQUENCE [LARGE SCALE GENOMIC DNA]</scope>
    <source>
        <strain evidence="8 9">DSE2036</strain>
    </source>
</reference>
<dbReference type="GO" id="GO:0005886">
    <property type="term" value="C:plasma membrane"/>
    <property type="evidence" value="ECO:0007669"/>
    <property type="project" value="UniProtKB-SubCell"/>
</dbReference>
<dbReference type="PANTHER" id="PTHR34697">
    <property type="entry name" value="PHOSPHATIDYLGLYCEROL LYSYLTRANSFERASE"/>
    <property type="match status" value="1"/>
</dbReference>
<dbReference type="AlphaFoldDB" id="A0A2V1D9Y9"/>
<feature type="transmembrane region" description="Helical" evidence="6">
    <location>
        <begin position="262"/>
        <end position="281"/>
    </location>
</feature>
<dbReference type="InterPro" id="IPR051211">
    <property type="entry name" value="PG_lysyltransferase"/>
</dbReference>
<feature type="domain" description="Phosphatidylglycerol lysyltransferase C-terminal" evidence="7">
    <location>
        <begin position="41"/>
        <end position="332"/>
    </location>
</feature>
<keyword evidence="3 6" id="KW-0812">Transmembrane</keyword>
<dbReference type="GO" id="GO:0055091">
    <property type="term" value="P:phospholipid homeostasis"/>
    <property type="evidence" value="ECO:0007669"/>
    <property type="project" value="TreeGrafter"/>
</dbReference>
<dbReference type="PANTHER" id="PTHR34697:SF2">
    <property type="entry name" value="PHOSPHATIDYLGLYCEROL LYSYLTRANSFERASE"/>
    <property type="match status" value="1"/>
</dbReference>
<evidence type="ECO:0000256" key="2">
    <source>
        <dbReference type="ARBA" id="ARBA00022475"/>
    </source>
</evidence>